<dbReference type="SUPFAM" id="SSF102114">
    <property type="entry name" value="Radical SAM enzymes"/>
    <property type="match status" value="2"/>
</dbReference>
<name>A0A7W0HKI5_9BACT</name>
<dbReference type="Pfam" id="PF04055">
    <property type="entry name" value="Radical_SAM"/>
    <property type="match status" value="1"/>
</dbReference>
<dbReference type="Proteomes" id="UP000525298">
    <property type="component" value="Unassembled WGS sequence"/>
</dbReference>
<keyword evidence="2" id="KW-0949">S-adenosyl-L-methionine</keyword>
<evidence type="ECO:0000256" key="2">
    <source>
        <dbReference type="ARBA" id="ARBA00022691"/>
    </source>
</evidence>
<keyword evidence="5" id="KW-0411">Iron-sulfur</keyword>
<dbReference type="EMBL" id="JACDUS010000003">
    <property type="protein sequence ID" value="MBA2881106.1"/>
    <property type="molecule type" value="Genomic_DNA"/>
</dbReference>
<dbReference type="InterPro" id="IPR058240">
    <property type="entry name" value="rSAM_sf"/>
</dbReference>
<dbReference type="InterPro" id="IPR006638">
    <property type="entry name" value="Elp3/MiaA/NifB-like_rSAM"/>
</dbReference>
<dbReference type="SFLD" id="SFLDS00029">
    <property type="entry name" value="Radical_SAM"/>
    <property type="match status" value="1"/>
</dbReference>
<keyword evidence="3" id="KW-0479">Metal-binding</keyword>
<accession>A0A7W0HKI5</accession>
<evidence type="ECO:0000259" key="6">
    <source>
        <dbReference type="PROSITE" id="PS51918"/>
    </source>
</evidence>
<keyword evidence="8" id="KW-1185">Reference proteome</keyword>
<dbReference type="PANTHER" id="PTHR43409">
    <property type="entry name" value="ANAEROBIC MAGNESIUM-PROTOPORPHYRIN IX MONOMETHYL ESTER CYCLASE-RELATED"/>
    <property type="match status" value="1"/>
</dbReference>
<gene>
    <name evidence="7" type="ORF">HNR65_001432</name>
</gene>
<dbReference type="AlphaFoldDB" id="A0A7W0HKI5"/>
<organism evidence="7 8">
    <name type="scientific">Desulfosalsimonas propionicica</name>
    <dbReference type="NCBI Taxonomy" id="332175"/>
    <lineage>
        <taxon>Bacteria</taxon>
        <taxon>Pseudomonadati</taxon>
        <taxon>Thermodesulfobacteriota</taxon>
        <taxon>Desulfobacteria</taxon>
        <taxon>Desulfobacterales</taxon>
        <taxon>Desulfosalsimonadaceae</taxon>
        <taxon>Desulfosalsimonas</taxon>
    </lineage>
</organism>
<dbReference type="GO" id="GO:0003824">
    <property type="term" value="F:catalytic activity"/>
    <property type="evidence" value="ECO:0007669"/>
    <property type="project" value="InterPro"/>
</dbReference>
<proteinExistence type="predicted"/>
<evidence type="ECO:0000256" key="1">
    <source>
        <dbReference type="ARBA" id="ARBA00001966"/>
    </source>
</evidence>
<keyword evidence="4" id="KW-0408">Iron</keyword>
<evidence type="ECO:0000313" key="7">
    <source>
        <dbReference type="EMBL" id="MBA2881106.1"/>
    </source>
</evidence>
<dbReference type="SFLD" id="SFLDG01095">
    <property type="entry name" value="Uncharacterised_Radical_SAM_Su"/>
    <property type="match status" value="1"/>
</dbReference>
<dbReference type="Gene3D" id="3.20.20.70">
    <property type="entry name" value="Aldolase class I"/>
    <property type="match status" value="1"/>
</dbReference>
<dbReference type="InterPro" id="IPR013785">
    <property type="entry name" value="Aldolase_TIM"/>
</dbReference>
<evidence type="ECO:0000256" key="5">
    <source>
        <dbReference type="ARBA" id="ARBA00023014"/>
    </source>
</evidence>
<dbReference type="SMART" id="SM00729">
    <property type="entry name" value="Elp3"/>
    <property type="match status" value="1"/>
</dbReference>
<protein>
    <submittedName>
        <fullName evidence="7">Radical SAM superfamily enzyme YgiQ (UPF0313 family)</fullName>
    </submittedName>
</protein>
<dbReference type="RefSeq" id="WP_232364687.1">
    <property type="nucleotide sequence ID" value="NZ_JACDUS010000003.1"/>
</dbReference>
<evidence type="ECO:0000313" key="8">
    <source>
        <dbReference type="Proteomes" id="UP000525298"/>
    </source>
</evidence>
<reference evidence="7 8" key="1">
    <citation type="submission" date="2020-07" db="EMBL/GenBank/DDBJ databases">
        <title>Genomic Encyclopedia of Type Strains, Phase IV (KMG-IV): sequencing the most valuable type-strain genomes for metagenomic binning, comparative biology and taxonomic classification.</title>
        <authorList>
            <person name="Goeker M."/>
        </authorList>
    </citation>
    <scope>NUCLEOTIDE SEQUENCE [LARGE SCALE GENOMIC DNA]</scope>
    <source>
        <strain evidence="7 8">DSM 17721</strain>
    </source>
</reference>
<dbReference type="GO" id="GO:0051536">
    <property type="term" value="F:iron-sulfur cluster binding"/>
    <property type="evidence" value="ECO:0007669"/>
    <property type="project" value="UniProtKB-KW"/>
</dbReference>
<sequence length="353" mass="40365">MTKQESFGRLFETGVYRPPSEGGSNSLLLRFTRNCPWNRCAFCAMYKTEKFEVRPVEEIKGDIDAMARVRDELYEISQRRGLGDQVNRQAIVELIEKYPEFNYHQGFAMLINWLMAGGKTAFLQDANTVIMKTPDLVEALQYLRSKFPSIERVTTYARSRTLSQKKAEELKAIYEAGLDRVHIGLETGDDELLKKINKGVDAEGLIKGGQKAVEAGFQVSEYWMPGLGGKEMWENHARNTARVLSAINPHYIRSRPFRPLPGTPMYDQYQKGTLQLLSAQEQLRELALTMENLDVTGKVCFDHAGNYWRNSRGGLMFSHDYEGYKFPEQKPEVLEKIKDGLNTDHPMPGFLQM</sequence>
<dbReference type="PROSITE" id="PS51918">
    <property type="entry name" value="RADICAL_SAM"/>
    <property type="match status" value="1"/>
</dbReference>
<dbReference type="GO" id="GO:0046872">
    <property type="term" value="F:metal ion binding"/>
    <property type="evidence" value="ECO:0007669"/>
    <property type="project" value="UniProtKB-KW"/>
</dbReference>
<dbReference type="CDD" id="cd01335">
    <property type="entry name" value="Radical_SAM"/>
    <property type="match status" value="1"/>
</dbReference>
<dbReference type="InterPro" id="IPR007197">
    <property type="entry name" value="rSAM"/>
</dbReference>
<feature type="domain" description="Radical SAM core" evidence="6">
    <location>
        <begin position="21"/>
        <end position="298"/>
    </location>
</feature>
<comment type="caution">
    <text evidence="7">The sequence shown here is derived from an EMBL/GenBank/DDBJ whole genome shotgun (WGS) entry which is preliminary data.</text>
</comment>
<evidence type="ECO:0000256" key="3">
    <source>
        <dbReference type="ARBA" id="ARBA00022723"/>
    </source>
</evidence>
<dbReference type="PANTHER" id="PTHR43409:SF4">
    <property type="entry name" value="RADICAL SAM SUPERFAMILY PROTEIN"/>
    <property type="match status" value="1"/>
</dbReference>
<comment type="cofactor">
    <cofactor evidence="1">
        <name>[4Fe-4S] cluster</name>
        <dbReference type="ChEBI" id="CHEBI:49883"/>
    </cofactor>
</comment>
<evidence type="ECO:0000256" key="4">
    <source>
        <dbReference type="ARBA" id="ARBA00023004"/>
    </source>
</evidence>
<dbReference type="InterPro" id="IPR051198">
    <property type="entry name" value="BchE-like"/>
</dbReference>